<gene>
    <name evidence="2" type="ORF">BJEO58_02391</name>
</gene>
<dbReference type="SUPFAM" id="SSF52540">
    <property type="entry name" value="P-loop containing nucleoside triphosphate hydrolases"/>
    <property type="match status" value="1"/>
</dbReference>
<dbReference type="OrthoDB" id="207675at2"/>
<feature type="domain" description="Dynamin N-terminal" evidence="1">
    <location>
        <begin position="63"/>
        <end position="185"/>
    </location>
</feature>
<proteinExistence type="predicted"/>
<reference evidence="3" key="1">
    <citation type="submission" date="2017-03" db="EMBL/GenBank/DDBJ databases">
        <authorList>
            <person name="Monnet C."/>
        </authorList>
    </citation>
    <scope>NUCLEOTIDE SEQUENCE [LARGE SCALE GENOMIC DNA]</scope>
    <source>
        <strain evidence="3">SJ5-8</strain>
    </source>
</reference>
<dbReference type="EMBL" id="FXZM01000012">
    <property type="protein sequence ID" value="SMY12786.1"/>
    <property type="molecule type" value="Genomic_DNA"/>
</dbReference>
<dbReference type="InterPro" id="IPR045063">
    <property type="entry name" value="Dynamin_N"/>
</dbReference>
<evidence type="ECO:0000259" key="1">
    <source>
        <dbReference type="Pfam" id="PF00350"/>
    </source>
</evidence>
<dbReference type="GO" id="GO:0019843">
    <property type="term" value="F:rRNA binding"/>
    <property type="evidence" value="ECO:0007669"/>
    <property type="project" value="TreeGrafter"/>
</dbReference>
<dbReference type="Gene3D" id="3.40.50.300">
    <property type="entry name" value="P-loop containing nucleotide triphosphate hydrolases"/>
    <property type="match status" value="1"/>
</dbReference>
<evidence type="ECO:0000313" key="2">
    <source>
        <dbReference type="EMBL" id="SMY12786.1"/>
    </source>
</evidence>
<dbReference type="PANTHER" id="PTHR42698">
    <property type="entry name" value="GTPASE ERA"/>
    <property type="match status" value="1"/>
</dbReference>
<dbReference type="GO" id="GO:0005525">
    <property type="term" value="F:GTP binding"/>
    <property type="evidence" value="ECO:0007669"/>
    <property type="project" value="InterPro"/>
</dbReference>
<evidence type="ECO:0000313" key="3">
    <source>
        <dbReference type="Proteomes" id="UP000234462"/>
    </source>
</evidence>
<dbReference type="Proteomes" id="UP000234462">
    <property type="component" value="Unassembled WGS sequence"/>
</dbReference>
<dbReference type="InterPro" id="IPR027417">
    <property type="entry name" value="P-loop_NTPase"/>
</dbReference>
<dbReference type="RefSeq" id="WP_101589713.1">
    <property type="nucleotide sequence ID" value="NZ_FXZM01000012.1"/>
</dbReference>
<keyword evidence="3" id="KW-1185">Reference proteome</keyword>
<dbReference type="GO" id="GO:0000028">
    <property type="term" value="P:ribosomal small subunit assembly"/>
    <property type="evidence" value="ECO:0007669"/>
    <property type="project" value="TreeGrafter"/>
</dbReference>
<accession>A0A2H1L7A6</accession>
<dbReference type="Pfam" id="PF00350">
    <property type="entry name" value="Dynamin_N"/>
    <property type="match status" value="1"/>
</dbReference>
<dbReference type="CDD" id="cd00882">
    <property type="entry name" value="Ras_like_GTPase"/>
    <property type="match status" value="1"/>
</dbReference>
<dbReference type="InterPro" id="IPR005662">
    <property type="entry name" value="GTPase_Era-like"/>
</dbReference>
<organism evidence="2 3">
    <name type="scientific">Brevibacterium jeotgali</name>
    <dbReference type="NCBI Taxonomy" id="1262550"/>
    <lineage>
        <taxon>Bacteria</taxon>
        <taxon>Bacillati</taxon>
        <taxon>Actinomycetota</taxon>
        <taxon>Actinomycetes</taxon>
        <taxon>Micrococcales</taxon>
        <taxon>Brevibacteriaceae</taxon>
        <taxon>Brevibacterium</taxon>
    </lineage>
</organism>
<protein>
    <submittedName>
        <fullName evidence="2">Dynamin family protein</fullName>
    </submittedName>
</protein>
<sequence>MTQSVGADAASALADLLRRVQDARLPLETASAPDARALQHSLGNQLEDYLLPRVQNPDAPLLVVIGGSTGAGKSTLVNSILRKSVTQSGVIRPTTRSPVLVHHPDDAEHFQSDRVLAGFARVTREETELDKPQLRLVADASIPPGLALLDSPDIDSVMESNRRIARQLLAAADLWLFVTTAARYADAVPWALLTEAQARGTTVALVLDRVPSEANREVRRHLTELLSDAGLGSSPVFTVPEVPLEDGLIPEAAVFTLTSWILNLGRSEAARSRVVEKTLVGALATVPPRAEELATHIVEQEEQHARLSSAVDDSFSSAMGELAASLADGRVLRGEVLARWQDFVGAGQFFRGIEPTVARLRDRITAAVTGKRDTSEPLELAIEQSVSLLIREQAVQAVTGARMSWEETPAGAALIAAHGDEGFARFRVPADFDARVNRAITQWSESVNDLVRDVGQSKRAKARILSFGVNGVGAVLMLAAFAGTGGLTGTEVGIAGGTAVVAGKLLDTIFGDQVTRDLADTVRTRLLDSAQELVTSCRTPFDDALAAAEVPPRQAGTLRGSGTRLEEAL</sequence>
<dbReference type="PANTHER" id="PTHR42698:SF1">
    <property type="entry name" value="GTPASE ERA, MITOCHONDRIAL"/>
    <property type="match status" value="1"/>
</dbReference>
<dbReference type="GO" id="GO:0005829">
    <property type="term" value="C:cytosol"/>
    <property type="evidence" value="ECO:0007669"/>
    <property type="project" value="TreeGrafter"/>
</dbReference>
<name>A0A2H1L7A6_9MICO</name>
<dbReference type="AlphaFoldDB" id="A0A2H1L7A6"/>
<dbReference type="GO" id="GO:0043024">
    <property type="term" value="F:ribosomal small subunit binding"/>
    <property type="evidence" value="ECO:0007669"/>
    <property type="project" value="TreeGrafter"/>
</dbReference>